<dbReference type="InterPro" id="IPR036707">
    <property type="entry name" value="MinE_sf"/>
</dbReference>
<dbReference type="FunFam" id="3.30.1070.10:FF:000001">
    <property type="entry name" value="Cell division topological specificity factor"/>
    <property type="match status" value="1"/>
</dbReference>
<comment type="similarity">
    <text evidence="1 6">Belongs to the MinE family.</text>
</comment>
<dbReference type="InterPro" id="IPR005527">
    <property type="entry name" value="MinE"/>
</dbReference>
<dbReference type="GO" id="GO:0042802">
    <property type="term" value="F:identical protein binding"/>
    <property type="evidence" value="ECO:0007669"/>
    <property type="project" value="UniProtKB-ARBA"/>
</dbReference>
<dbReference type="RefSeq" id="WP_073194162.1">
    <property type="nucleotide sequence ID" value="NZ_CP054599.1"/>
</dbReference>
<evidence type="ECO:0000256" key="5">
    <source>
        <dbReference type="ARBA" id="ARBA00025265"/>
    </source>
</evidence>
<evidence type="ECO:0000256" key="1">
    <source>
        <dbReference type="ARBA" id="ARBA00008168"/>
    </source>
</evidence>
<evidence type="ECO:0000256" key="4">
    <source>
        <dbReference type="ARBA" id="ARBA00023306"/>
    </source>
</evidence>
<dbReference type="Gene3D" id="3.30.1070.10">
    <property type="entry name" value="Cell division topological specificity factor MinE"/>
    <property type="match status" value="1"/>
</dbReference>
<accession>A0A073J2T6</accession>
<dbReference type="Proteomes" id="UP000027746">
    <property type="component" value="Unassembled WGS sequence"/>
</dbReference>
<evidence type="ECO:0000256" key="6">
    <source>
        <dbReference type="HAMAP-Rule" id="MF_00262"/>
    </source>
</evidence>
<dbReference type="EMBL" id="JAMD01000004">
    <property type="protein sequence ID" value="KEJ95996.1"/>
    <property type="molecule type" value="Genomic_DNA"/>
</dbReference>
<evidence type="ECO:0000256" key="7">
    <source>
        <dbReference type="SAM" id="MobiDB-lite"/>
    </source>
</evidence>
<dbReference type="HAMAP" id="MF_00262">
    <property type="entry name" value="MinE"/>
    <property type="match status" value="1"/>
</dbReference>
<gene>
    <name evidence="6" type="primary">minE</name>
    <name evidence="8" type="ORF">SUH3_17185</name>
</gene>
<organism evidence="8 9">
    <name type="scientific">Pseudosulfitobacter pseudonitzschiae</name>
    <dbReference type="NCBI Taxonomy" id="1402135"/>
    <lineage>
        <taxon>Bacteria</taxon>
        <taxon>Pseudomonadati</taxon>
        <taxon>Pseudomonadota</taxon>
        <taxon>Alphaproteobacteria</taxon>
        <taxon>Rhodobacterales</taxon>
        <taxon>Roseobacteraceae</taxon>
        <taxon>Pseudosulfitobacter</taxon>
    </lineage>
</organism>
<evidence type="ECO:0000256" key="2">
    <source>
        <dbReference type="ARBA" id="ARBA00020112"/>
    </source>
</evidence>
<dbReference type="GO" id="GO:0032955">
    <property type="term" value="P:regulation of division septum assembly"/>
    <property type="evidence" value="ECO:0007669"/>
    <property type="project" value="InterPro"/>
</dbReference>
<comment type="function">
    <text evidence="5 6">Prevents the cell division inhibition by proteins MinC and MinD at internal division sites while permitting inhibition at polar sites. This ensures cell division at the proper site by restricting the formation of a division septum at the midpoint of the long axis of the cell.</text>
</comment>
<evidence type="ECO:0000256" key="3">
    <source>
        <dbReference type="ARBA" id="ARBA00022618"/>
    </source>
</evidence>
<dbReference type="NCBIfam" id="NF001422">
    <property type="entry name" value="PRK00296.1"/>
    <property type="match status" value="1"/>
</dbReference>
<keyword evidence="3 6" id="KW-0132">Cell division</keyword>
<keyword evidence="9" id="KW-1185">Reference proteome</keyword>
<dbReference type="AlphaFoldDB" id="A0A073J2T6"/>
<dbReference type="NCBIfam" id="TIGR01215">
    <property type="entry name" value="minE"/>
    <property type="match status" value="1"/>
</dbReference>
<feature type="region of interest" description="Disordered" evidence="7">
    <location>
        <begin position="84"/>
        <end position="103"/>
    </location>
</feature>
<proteinExistence type="inferred from homology"/>
<dbReference type="SUPFAM" id="SSF55229">
    <property type="entry name" value="Cell division protein MinE topological specificity domain"/>
    <property type="match status" value="1"/>
</dbReference>
<keyword evidence="4 6" id="KW-0131">Cell cycle</keyword>
<dbReference type="GO" id="GO:0051301">
    <property type="term" value="P:cell division"/>
    <property type="evidence" value="ECO:0007669"/>
    <property type="project" value="UniProtKB-KW"/>
</dbReference>
<dbReference type="Pfam" id="PF03776">
    <property type="entry name" value="MinE"/>
    <property type="match status" value="1"/>
</dbReference>
<evidence type="ECO:0000313" key="8">
    <source>
        <dbReference type="EMBL" id="KEJ95996.1"/>
    </source>
</evidence>
<dbReference type="GeneID" id="68871190"/>
<reference evidence="8 9" key="1">
    <citation type="submission" date="2014-01" db="EMBL/GenBank/DDBJ databases">
        <title>Sulfitobacter sp. H3 (MCCC 1A00686) Genome Sequencing.</title>
        <authorList>
            <person name="Lai Q."/>
            <person name="Hong Z."/>
        </authorList>
    </citation>
    <scope>NUCLEOTIDE SEQUENCE [LARGE SCALE GENOMIC DNA]</scope>
    <source>
        <strain evidence="8 9">H3</strain>
    </source>
</reference>
<protein>
    <recommendedName>
        <fullName evidence="2 6">Cell division topological specificity factor</fullName>
    </recommendedName>
</protein>
<sequence length="103" mass="11606">MSLFGFSFRPRRAKSAKTAKDRLQILLAHERSDGSEGPDYLPMLQADILAVIRKYMEIKEDEVDIQMERNDDVSSLEINIEIPSAGREKSVTSTPLRKRAGLG</sequence>
<comment type="caution">
    <text evidence="8">The sequence shown here is derived from an EMBL/GenBank/DDBJ whole genome shotgun (WGS) entry which is preliminary data.</text>
</comment>
<name>A0A073J2T6_9RHOB</name>
<evidence type="ECO:0000313" key="9">
    <source>
        <dbReference type="Proteomes" id="UP000027746"/>
    </source>
</evidence>